<dbReference type="AlphaFoldDB" id="A0A420EAB8"/>
<evidence type="ECO:0000313" key="2">
    <source>
        <dbReference type="Proteomes" id="UP000284395"/>
    </source>
</evidence>
<dbReference type="Proteomes" id="UP000284395">
    <property type="component" value="Unassembled WGS sequence"/>
</dbReference>
<proteinExistence type="predicted"/>
<keyword evidence="2" id="KW-1185">Reference proteome</keyword>
<sequence>MVGRTRANISAAERSEQKDRITLQTMQTLAEAMACKFVYAIVPAQGSIEDVLQMQARKKARRIVSRANTHMALEKQGLPVGQIEDQVERMALDLLRDPPSDFWEDE</sequence>
<reference evidence="1 2" key="1">
    <citation type="submission" date="2018-09" db="EMBL/GenBank/DDBJ databases">
        <title>Altererythrobacter spongiae sp. nov., isolated from a marine sponge.</title>
        <authorList>
            <person name="Zhuang L."/>
            <person name="Luo L."/>
        </authorList>
    </citation>
    <scope>NUCLEOTIDE SEQUENCE [LARGE SCALE GENOMIC DNA]</scope>
    <source>
        <strain evidence="1 2">HN-Y73</strain>
    </source>
</reference>
<protein>
    <submittedName>
        <fullName evidence="1">Uncharacterized protein</fullName>
    </submittedName>
</protein>
<dbReference type="EMBL" id="RAPF01000013">
    <property type="protein sequence ID" value="RKF17637.1"/>
    <property type="molecule type" value="Genomic_DNA"/>
</dbReference>
<accession>A0A420EAB8</accession>
<comment type="caution">
    <text evidence="1">The sequence shown here is derived from an EMBL/GenBank/DDBJ whole genome shotgun (WGS) entry which is preliminary data.</text>
</comment>
<organism evidence="1 2">
    <name type="scientific">Altericroceibacterium spongiae</name>
    <dbReference type="NCBI Taxonomy" id="2320269"/>
    <lineage>
        <taxon>Bacteria</taxon>
        <taxon>Pseudomonadati</taxon>
        <taxon>Pseudomonadota</taxon>
        <taxon>Alphaproteobacteria</taxon>
        <taxon>Sphingomonadales</taxon>
        <taxon>Erythrobacteraceae</taxon>
        <taxon>Altericroceibacterium</taxon>
    </lineage>
</organism>
<dbReference type="OrthoDB" id="9785949at2"/>
<gene>
    <name evidence="1" type="ORF">D6851_16005</name>
</gene>
<evidence type="ECO:0000313" key="1">
    <source>
        <dbReference type="EMBL" id="RKF17637.1"/>
    </source>
</evidence>
<name>A0A420EAB8_9SPHN</name>
<dbReference type="RefSeq" id="WP_120325916.1">
    <property type="nucleotide sequence ID" value="NZ_RAPF01000013.1"/>
</dbReference>